<keyword evidence="2" id="KW-1185">Reference proteome</keyword>
<reference evidence="1 2" key="1">
    <citation type="submission" date="2023-07" db="EMBL/GenBank/DDBJ databases">
        <title>Genomic Encyclopedia of Type Strains, Phase IV (KMG-IV): sequencing the most valuable type-strain genomes for metagenomic binning, comparative biology and taxonomic classification.</title>
        <authorList>
            <person name="Goeker M."/>
        </authorList>
    </citation>
    <scope>NUCLEOTIDE SEQUENCE [LARGE SCALE GENOMIC DNA]</scope>
    <source>
        <strain evidence="1 2">DSM 29005</strain>
    </source>
</reference>
<accession>A0ABT9ZIR0</accession>
<evidence type="ECO:0000313" key="2">
    <source>
        <dbReference type="Proteomes" id="UP001234495"/>
    </source>
</evidence>
<dbReference type="Proteomes" id="UP001234495">
    <property type="component" value="Unassembled WGS sequence"/>
</dbReference>
<protein>
    <submittedName>
        <fullName evidence="1">Uncharacterized protein</fullName>
    </submittedName>
</protein>
<gene>
    <name evidence="1" type="ORF">J2S19_003443</name>
</gene>
<dbReference type="EMBL" id="JAUSUD010000018">
    <property type="protein sequence ID" value="MDQ0232156.1"/>
    <property type="molecule type" value="Genomic_DNA"/>
</dbReference>
<evidence type="ECO:0000313" key="1">
    <source>
        <dbReference type="EMBL" id="MDQ0232156.1"/>
    </source>
</evidence>
<sequence length="138" mass="15827">MSTLITACSTNESSSIESFFKQVDFENVKTYFNDGKEGFILLATDNDEYYIPTVKKIANEKNVQIIMYNPYQPNGKSDNEDGQSIWPEPSEDDIPGGGFLYYLKDNKVVGELEVNRFENSQLTIEVQNFLNLHKKESY</sequence>
<proteinExistence type="predicted"/>
<comment type="caution">
    <text evidence="1">The sequence shown here is derived from an EMBL/GenBank/DDBJ whole genome shotgun (WGS) entry which is preliminary data.</text>
</comment>
<organism evidence="1 2">
    <name type="scientific">Metabacillus malikii</name>
    <dbReference type="NCBI Taxonomy" id="1504265"/>
    <lineage>
        <taxon>Bacteria</taxon>
        <taxon>Bacillati</taxon>
        <taxon>Bacillota</taxon>
        <taxon>Bacilli</taxon>
        <taxon>Bacillales</taxon>
        <taxon>Bacillaceae</taxon>
        <taxon>Metabacillus</taxon>
    </lineage>
</organism>
<name>A0ABT9ZIR0_9BACI</name>